<feature type="transmembrane region" description="Helical" evidence="8">
    <location>
        <begin position="75"/>
        <end position="95"/>
    </location>
</feature>
<evidence type="ECO:0000256" key="2">
    <source>
        <dbReference type="ARBA" id="ARBA00007069"/>
    </source>
</evidence>
<dbReference type="SUPFAM" id="SSF161098">
    <property type="entry name" value="MetI-like"/>
    <property type="match status" value="1"/>
</dbReference>
<feature type="transmembrane region" description="Helical" evidence="8">
    <location>
        <begin position="200"/>
        <end position="222"/>
    </location>
</feature>
<feature type="transmembrane region" description="Helical" evidence="8">
    <location>
        <begin position="12"/>
        <end position="38"/>
    </location>
</feature>
<evidence type="ECO:0000256" key="3">
    <source>
        <dbReference type="ARBA" id="ARBA00022448"/>
    </source>
</evidence>
<evidence type="ECO:0000256" key="7">
    <source>
        <dbReference type="ARBA" id="ARBA00023136"/>
    </source>
</evidence>
<dbReference type="GO" id="GO:0005886">
    <property type="term" value="C:plasma membrane"/>
    <property type="evidence" value="ECO:0007669"/>
    <property type="project" value="UniProtKB-SubCell"/>
</dbReference>
<comment type="similarity">
    <text evidence="2">Belongs to the binding-protein-dependent transport system permease family. CysTW subfamily.</text>
</comment>
<comment type="subcellular location">
    <subcellularLocation>
        <location evidence="1 8">Cell membrane</location>
        <topology evidence="1 8">Multi-pass membrane protein</topology>
    </subcellularLocation>
</comment>
<protein>
    <submittedName>
        <fullName evidence="10">Spermidine/putrescine transport system permease protein PotB</fullName>
    </submittedName>
</protein>
<evidence type="ECO:0000313" key="11">
    <source>
        <dbReference type="Proteomes" id="UP000239471"/>
    </source>
</evidence>
<evidence type="ECO:0000256" key="5">
    <source>
        <dbReference type="ARBA" id="ARBA00022692"/>
    </source>
</evidence>
<dbReference type="OrthoDB" id="9807047at2"/>
<dbReference type="Gene3D" id="1.10.3720.10">
    <property type="entry name" value="MetI-like"/>
    <property type="match status" value="1"/>
</dbReference>
<dbReference type="EMBL" id="PVXQ01000038">
    <property type="protein sequence ID" value="PRR81011.1"/>
    <property type="molecule type" value="Genomic_DNA"/>
</dbReference>
<evidence type="ECO:0000256" key="1">
    <source>
        <dbReference type="ARBA" id="ARBA00004651"/>
    </source>
</evidence>
<organism evidence="10 11">
    <name type="scientific">Clostridium vincentii</name>
    <dbReference type="NCBI Taxonomy" id="52704"/>
    <lineage>
        <taxon>Bacteria</taxon>
        <taxon>Bacillati</taxon>
        <taxon>Bacillota</taxon>
        <taxon>Clostridia</taxon>
        <taxon>Eubacteriales</taxon>
        <taxon>Clostridiaceae</taxon>
        <taxon>Clostridium</taxon>
    </lineage>
</organism>
<keyword evidence="4" id="KW-1003">Cell membrane</keyword>
<dbReference type="InterPro" id="IPR035906">
    <property type="entry name" value="MetI-like_sf"/>
</dbReference>
<dbReference type="CDD" id="cd06261">
    <property type="entry name" value="TM_PBP2"/>
    <property type="match status" value="1"/>
</dbReference>
<keyword evidence="11" id="KW-1185">Reference proteome</keyword>
<feature type="transmembrane region" description="Helical" evidence="8">
    <location>
        <begin position="107"/>
        <end position="129"/>
    </location>
</feature>
<evidence type="ECO:0000259" key="9">
    <source>
        <dbReference type="PROSITE" id="PS50928"/>
    </source>
</evidence>
<feature type="domain" description="ABC transmembrane type-1" evidence="9">
    <location>
        <begin position="71"/>
        <end position="277"/>
    </location>
</feature>
<sequence length="290" mass="32205">MKKDKNKKKNLLSIVTMVGPIGFWMTVFVAIPFLYIFAISFMNRGEYGGIELGFTLSNYANVFDPLYMNVFTGSIWMATKTTVLCILIGYPFAYFIAQKSSGKKTMLLLMVIVPFLTNSLVRTYGWIILIRSEGIINNFLLAIHLIKEPLEILYTNTGVMIGMVYTLVPFMILPLYSCIEKLDKSLLEAASDLGAKPRRAFTKITLPLTMPGIFAGSILVFIPTLGYFFISDLLGGSKVMLIGNLIKNQFLTARNWPFGAALSIILIIMTLVLVGVYKKVGGDLDELGGI</sequence>
<evidence type="ECO:0000256" key="8">
    <source>
        <dbReference type="RuleBase" id="RU363032"/>
    </source>
</evidence>
<comment type="caution">
    <text evidence="10">The sequence shown here is derived from an EMBL/GenBank/DDBJ whole genome shotgun (WGS) entry which is preliminary data.</text>
</comment>
<reference evidence="10 11" key="1">
    <citation type="submission" date="2018-03" db="EMBL/GenBank/DDBJ databases">
        <title>Genome sequence of Clostridium vincentii DSM 10228.</title>
        <authorList>
            <person name="Poehlein A."/>
            <person name="Daniel R."/>
        </authorList>
    </citation>
    <scope>NUCLEOTIDE SEQUENCE [LARGE SCALE GENOMIC DNA]</scope>
    <source>
        <strain evidence="10 11">DSM 10228</strain>
    </source>
</reference>
<keyword evidence="5 8" id="KW-0812">Transmembrane</keyword>
<dbReference type="AlphaFoldDB" id="A0A2T0BAU6"/>
<keyword evidence="3 8" id="KW-0813">Transport</keyword>
<name>A0A2T0BAU6_9CLOT</name>
<evidence type="ECO:0000313" key="10">
    <source>
        <dbReference type="EMBL" id="PRR81011.1"/>
    </source>
</evidence>
<feature type="transmembrane region" description="Helical" evidence="8">
    <location>
        <begin position="159"/>
        <end position="179"/>
    </location>
</feature>
<gene>
    <name evidence="10" type="primary">potB_2</name>
    <name evidence="10" type="ORF">CLVI_28490</name>
</gene>
<dbReference type="Pfam" id="PF00528">
    <property type="entry name" value="BPD_transp_1"/>
    <property type="match status" value="1"/>
</dbReference>
<keyword evidence="6 8" id="KW-1133">Transmembrane helix</keyword>
<dbReference type="PANTHER" id="PTHR42929:SF1">
    <property type="entry name" value="INNER MEMBRANE ABC TRANSPORTER PERMEASE PROTEIN YDCU-RELATED"/>
    <property type="match status" value="1"/>
</dbReference>
<dbReference type="RefSeq" id="WP_106060768.1">
    <property type="nucleotide sequence ID" value="NZ_PVXQ01000038.1"/>
</dbReference>
<dbReference type="PROSITE" id="PS50928">
    <property type="entry name" value="ABC_TM1"/>
    <property type="match status" value="1"/>
</dbReference>
<dbReference type="GO" id="GO:0055085">
    <property type="term" value="P:transmembrane transport"/>
    <property type="evidence" value="ECO:0007669"/>
    <property type="project" value="InterPro"/>
</dbReference>
<dbReference type="InterPro" id="IPR000515">
    <property type="entry name" value="MetI-like"/>
</dbReference>
<accession>A0A2T0BAU6</accession>
<feature type="transmembrane region" description="Helical" evidence="8">
    <location>
        <begin position="258"/>
        <end position="277"/>
    </location>
</feature>
<dbReference type="PANTHER" id="PTHR42929">
    <property type="entry name" value="INNER MEMBRANE ABC TRANSPORTER PERMEASE PROTEIN YDCU-RELATED-RELATED"/>
    <property type="match status" value="1"/>
</dbReference>
<evidence type="ECO:0000256" key="6">
    <source>
        <dbReference type="ARBA" id="ARBA00022989"/>
    </source>
</evidence>
<proteinExistence type="inferred from homology"/>
<dbReference type="Proteomes" id="UP000239471">
    <property type="component" value="Unassembled WGS sequence"/>
</dbReference>
<evidence type="ECO:0000256" key="4">
    <source>
        <dbReference type="ARBA" id="ARBA00022475"/>
    </source>
</evidence>
<keyword evidence="7 8" id="KW-0472">Membrane</keyword>